<evidence type="ECO:0000256" key="1">
    <source>
        <dbReference type="ARBA" id="ARBA00004141"/>
    </source>
</evidence>
<evidence type="ECO:0000256" key="3">
    <source>
        <dbReference type="ARBA" id="ARBA00022692"/>
    </source>
</evidence>
<dbReference type="VEuPathDB" id="FungiDB:SCODWIG_01915"/>
<feature type="region of interest" description="Disordered" evidence="6">
    <location>
        <begin position="144"/>
        <end position="182"/>
    </location>
</feature>
<evidence type="ECO:0000256" key="7">
    <source>
        <dbReference type="SAM" id="Phobius"/>
    </source>
</evidence>
<organism evidence="8 9">
    <name type="scientific">Saccharomycodes ludwigii</name>
    <dbReference type="NCBI Taxonomy" id="36035"/>
    <lineage>
        <taxon>Eukaryota</taxon>
        <taxon>Fungi</taxon>
        <taxon>Dikarya</taxon>
        <taxon>Ascomycota</taxon>
        <taxon>Saccharomycotina</taxon>
        <taxon>Saccharomycetes</taxon>
        <taxon>Saccharomycodales</taxon>
        <taxon>Saccharomycodaceae</taxon>
        <taxon>Saccharomycodes</taxon>
    </lineage>
</organism>
<feature type="compositionally biased region" description="Basic and acidic residues" evidence="6">
    <location>
        <begin position="1"/>
        <end position="21"/>
    </location>
</feature>
<evidence type="ECO:0000256" key="2">
    <source>
        <dbReference type="ARBA" id="ARBA00009824"/>
    </source>
</evidence>
<evidence type="ECO:0000256" key="6">
    <source>
        <dbReference type="SAM" id="MobiDB-lite"/>
    </source>
</evidence>
<feature type="compositionally biased region" description="Acidic residues" evidence="6">
    <location>
        <begin position="219"/>
        <end position="233"/>
    </location>
</feature>
<gene>
    <name evidence="8" type="ORF">SCODWIG_01915</name>
</gene>
<dbReference type="InterPro" id="IPR029058">
    <property type="entry name" value="AB_hydrolase_fold"/>
</dbReference>
<dbReference type="PANTHER" id="PTHR17920">
    <property type="entry name" value="TRANSMEMBRANE AND COILED-COIL DOMAIN-CONTAINING PROTEIN 4 TMCO4"/>
    <property type="match status" value="1"/>
</dbReference>
<evidence type="ECO:0000313" key="9">
    <source>
        <dbReference type="Proteomes" id="UP000262825"/>
    </source>
</evidence>
<feature type="compositionally biased region" description="Basic and acidic residues" evidence="6">
    <location>
        <begin position="421"/>
        <end position="439"/>
    </location>
</feature>
<dbReference type="InterPro" id="IPR007941">
    <property type="entry name" value="DUF726"/>
</dbReference>
<dbReference type="AlphaFoldDB" id="A0A376B6Q5"/>
<feature type="transmembrane region" description="Helical" evidence="7">
    <location>
        <begin position="617"/>
        <end position="638"/>
    </location>
</feature>
<evidence type="ECO:0000256" key="5">
    <source>
        <dbReference type="ARBA" id="ARBA00023136"/>
    </source>
</evidence>
<evidence type="ECO:0000256" key="4">
    <source>
        <dbReference type="ARBA" id="ARBA00022989"/>
    </source>
</evidence>
<dbReference type="Proteomes" id="UP000262825">
    <property type="component" value="Unassembled WGS sequence"/>
</dbReference>
<evidence type="ECO:0008006" key="10">
    <source>
        <dbReference type="Google" id="ProtNLM"/>
    </source>
</evidence>
<feature type="compositionally biased region" description="Polar residues" evidence="6">
    <location>
        <begin position="196"/>
        <end position="209"/>
    </location>
</feature>
<comment type="similarity">
    <text evidence="2">Belongs to the TMCO4 family.</text>
</comment>
<feature type="compositionally biased region" description="Basic and acidic residues" evidence="6">
    <location>
        <begin position="398"/>
        <end position="414"/>
    </location>
</feature>
<feature type="region of interest" description="Disordered" evidence="6">
    <location>
        <begin position="196"/>
        <end position="238"/>
    </location>
</feature>
<comment type="subcellular location">
    <subcellularLocation>
        <location evidence="1">Membrane</location>
        <topology evidence="1">Multi-pass membrane protein</topology>
    </subcellularLocation>
</comment>
<dbReference type="GO" id="GO:0016020">
    <property type="term" value="C:membrane"/>
    <property type="evidence" value="ECO:0007669"/>
    <property type="project" value="UniProtKB-SubCell"/>
</dbReference>
<keyword evidence="4 7" id="KW-1133">Transmembrane helix</keyword>
<dbReference type="EMBL" id="UFAJ01000284">
    <property type="protein sequence ID" value="SSD60154.1"/>
    <property type="molecule type" value="Genomic_DNA"/>
</dbReference>
<sequence>MTGIVIEKKNTNSLMDTKDNDNFNVDSAVLKDDEGKEKHENQNIKNSDDTDKEAKKNVDSSNNKINILPEEKDVDTVDLTTKKDQEICSNKDNVFKENLEPASVISDDNKILSDDDSDLGWQEMPAVASHNVYNEHGDLELHKQSMLSLEEVDEEDKDKNKSTFGYTKVDDEKQAQRSQKTNKKIDFLFSSRTRSTITSQPSLSNGSKQVSEEERTYYQDDDDDHDDDDDDDEHGLTHEEMTAEHQLSSMKSLLSDREKIAYVGSINVLIHHFCTQLAERCLGSNILKKKKLAKRLHYIQKNTGYWQIDIMNRLYHHLDLSSEEVKMIENLTSHGVELDDLCKSIKVSRTVSNPFEEKEFELDDTTLDHIDQQKEKEHMQNSGKDQIDTAMERNLYSKNEKKSSNIIENNKDRSNNTNTTNRDRVELGNDTPERFKDSAVDNDLSSGDKLEKPDIKNNVDVDVNVDYDPSKHIPHKIISPEEVKEQSDLDIDVAWTIICDFFLLLLSKSSYDARSRTILITFAKHLNITRDEINHFEKRVTEALEMEQSADDQVWVEEQHMTKRKTLIKKKKLMYIGLATIGGSLVLGLSGGLLAPVIGAGVAAGLSTIGITGATGFLTGAGGTAIVAVTSTAIGANIGHASMKRRMGSVKTFEFKPLHNNRRINLIISVSGWMIGTEDDVRLPFSTVDPVEGDLYSLYWEPEMLRSTGQTINILASEIITQTIQQILGATILTAFMAAIQWPMALSKLGYIIDNPWNVSLDRAWNVGLILADTILSKNLGDRPITLIGFSLGSRVIYSCLIELCKRGAVGLVENVIIFGSPIVYNRDDWAMARSVVSGRFVNGYSNKDWVLGYLFRATSGGMKTVAGLSPIESIEGIENFDCTEWVEGHMAYRKNIPKLLKQLGISVLSEEFVEIDDSPDPENLKKQRELIHDLDEAQKKLAKKGSPNKNTWLPKWFKPKKQKWQEMVEESAIHAPVAQSVLESPGLKDPSLVDTKALVSELNKIRIGAGLEETNVTQILEPVKDGDRNEVPINNGLNFQLLSAGHTVLPKDDDEFRGKGKPDVQFSDNF</sequence>
<dbReference type="PANTHER" id="PTHR17920:SF3">
    <property type="entry name" value="TRANSMEMBRANE AND COILED-COIL DOMAIN-CONTAINING PROTEIN 4"/>
    <property type="match status" value="1"/>
</dbReference>
<keyword evidence="9" id="KW-1185">Reference proteome</keyword>
<name>A0A376B6Q5_9ASCO</name>
<protein>
    <recommendedName>
        <fullName evidence="10">Transmembrane and coiled-coil domain-containing protein 4</fullName>
    </recommendedName>
</protein>
<feature type="region of interest" description="Disordered" evidence="6">
    <location>
        <begin position="398"/>
        <end position="453"/>
    </location>
</feature>
<feature type="region of interest" description="Disordered" evidence="6">
    <location>
        <begin position="1052"/>
        <end position="1071"/>
    </location>
</feature>
<reference evidence="9" key="1">
    <citation type="submission" date="2018-06" db="EMBL/GenBank/DDBJ databases">
        <authorList>
            <person name="Guldener U."/>
        </authorList>
    </citation>
    <scope>NUCLEOTIDE SEQUENCE [LARGE SCALE GENOMIC DNA]</scope>
    <source>
        <strain evidence="9">UTAD17</strain>
    </source>
</reference>
<dbReference type="SUPFAM" id="SSF53474">
    <property type="entry name" value="alpha/beta-Hydrolases"/>
    <property type="match status" value="1"/>
</dbReference>
<feature type="compositionally biased region" description="Basic and acidic residues" evidence="6">
    <location>
        <begin position="1052"/>
        <end position="1063"/>
    </location>
</feature>
<feature type="compositionally biased region" description="Basic and acidic residues" evidence="6">
    <location>
        <begin position="29"/>
        <end position="58"/>
    </location>
</feature>
<keyword evidence="5 7" id="KW-0472">Membrane</keyword>
<feature type="transmembrane region" description="Helical" evidence="7">
    <location>
        <begin position="573"/>
        <end position="597"/>
    </location>
</feature>
<feature type="region of interest" description="Disordered" evidence="6">
    <location>
        <begin position="1"/>
        <end position="69"/>
    </location>
</feature>
<proteinExistence type="inferred from homology"/>
<keyword evidence="3 7" id="KW-0812">Transmembrane</keyword>
<dbReference type="Pfam" id="PF05277">
    <property type="entry name" value="DUF726"/>
    <property type="match status" value="1"/>
</dbReference>
<accession>A0A376B6Q5</accession>
<evidence type="ECO:0000313" key="8">
    <source>
        <dbReference type="EMBL" id="SSD60154.1"/>
    </source>
</evidence>